<evidence type="ECO:0000256" key="5">
    <source>
        <dbReference type="ARBA" id="ARBA00022692"/>
    </source>
</evidence>
<dbReference type="KEGG" id="tcc:108663826"/>
<sequence length="239" mass="27072">MKNGTLSDHLYGSEYDPLPWKQRLKICIDAARGLHYLHTRVKPAIIHSDVKSSNILLDYNLVGKLSDFGLSKMCLQLSCFSTSKALEKVDSVVKGSNGCLDPEHLKDGGLSKESDVYSFGVVLFEVLCARKVFDPTLDEDERHLVDWVRRCIGRGTIYNIIDPYLKGKIAPGCFRRFMDLAYYCTCLEGNTWPEMDEVVLMLKLALEMQENADSEMKNLDPHGDCMYGEISYVHPCSWS</sequence>
<keyword evidence="10" id="KW-1133">Transmembrane helix</keyword>
<proteinExistence type="inferred from homology"/>
<accession>A0AB32X328</accession>
<organism evidence="15 16">
    <name type="scientific">Theobroma cacao</name>
    <name type="common">Cacao</name>
    <name type="synonym">Cocoa</name>
    <dbReference type="NCBI Taxonomy" id="3641"/>
    <lineage>
        <taxon>Eukaryota</taxon>
        <taxon>Viridiplantae</taxon>
        <taxon>Streptophyta</taxon>
        <taxon>Embryophyta</taxon>
        <taxon>Tracheophyta</taxon>
        <taxon>Spermatophyta</taxon>
        <taxon>Magnoliopsida</taxon>
        <taxon>eudicotyledons</taxon>
        <taxon>Gunneridae</taxon>
        <taxon>Pentapetalae</taxon>
        <taxon>rosids</taxon>
        <taxon>malvids</taxon>
        <taxon>Malvales</taxon>
        <taxon>Malvaceae</taxon>
        <taxon>Byttnerioideae</taxon>
        <taxon>Theobroma</taxon>
    </lineage>
</organism>
<evidence type="ECO:0000256" key="4">
    <source>
        <dbReference type="ARBA" id="ARBA00022475"/>
    </source>
</evidence>
<dbReference type="PROSITE" id="PS00108">
    <property type="entry name" value="PROTEIN_KINASE_ST"/>
    <property type="match status" value="1"/>
</dbReference>
<dbReference type="PROSITE" id="PS50011">
    <property type="entry name" value="PROTEIN_KINASE_DOM"/>
    <property type="match status" value="1"/>
</dbReference>
<name>A0AB32X328_THECC</name>
<evidence type="ECO:0000256" key="10">
    <source>
        <dbReference type="ARBA" id="ARBA00022989"/>
    </source>
</evidence>
<dbReference type="SUPFAM" id="SSF56112">
    <property type="entry name" value="Protein kinase-like (PK-like)"/>
    <property type="match status" value="1"/>
</dbReference>
<evidence type="ECO:0000256" key="2">
    <source>
        <dbReference type="ARBA" id="ARBA00008536"/>
    </source>
</evidence>
<dbReference type="PANTHER" id="PTHR27003">
    <property type="entry name" value="OS07G0166700 PROTEIN"/>
    <property type="match status" value="1"/>
</dbReference>
<keyword evidence="8" id="KW-0547">Nucleotide-binding</keyword>
<comment type="subcellular location">
    <subcellularLocation>
        <location evidence="1">Cell membrane</location>
        <topology evidence="1">Single-pass type I membrane protein</topology>
    </subcellularLocation>
</comment>
<reference evidence="15" key="1">
    <citation type="journal article" date="1997" name="Nucleic Acids Res.">
        <title>tRNAscan-SE: a program for improved detection of transfer RNA genes in genomic sequence.</title>
        <authorList>
            <person name="Lowe T.M."/>
            <person name="Eddy S.R."/>
        </authorList>
    </citation>
    <scope>NUCLEOTIDE SEQUENCE [LARGE SCALE GENOMIC DNA]</scope>
    <source>
        <strain evidence="15">r\B97-61/B2</strain>
    </source>
</reference>
<gene>
    <name evidence="16" type="primary">LOC108663826</name>
</gene>
<dbReference type="InterPro" id="IPR008271">
    <property type="entry name" value="Ser/Thr_kinase_AS"/>
</dbReference>
<dbReference type="InterPro" id="IPR011009">
    <property type="entry name" value="Kinase-like_dom_sf"/>
</dbReference>
<dbReference type="GO" id="GO:0002229">
    <property type="term" value="P:defense response to oomycetes"/>
    <property type="evidence" value="ECO:0007669"/>
    <property type="project" value="UniProtKB-ARBA"/>
</dbReference>
<dbReference type="RefSeq" id="XP_017985153.1">
    <property type="nucleotide sequence ID" value="XM_018129664.1"/>
</dbReference>
<evidence type="ECO:0000256" key="6">
    <source>
        <dbReference type="ARBA" id="ARBA00022729"/>
    </source>
</evidence>
<dbReference type="AlphaFoldDB" id="A0AB32X328"/>
<protein>
    <submittedName>
        <fullName evidence="16">Receptor-like protein kinase FERONIA</fullName>
    </submittedName>
</protein>
<keyword evidence="11" id="KW-0472">Membrane</keyword>
<evidence type="ECO:0000256" key="3">
    <source>
        <dbReference type="ARBA" id="ARBA00010217"/>
    </source>
</evidence>
<dbReference type="Gramene" id="Tc10v2_t001540.1">
    <property type="protein sequence ID" value="Tc10v2_p001540.1"/>
    <property type="gene ID" value="Tc10v2_g001540"/>
</dbReference>
<dbReference type="PANTHER" id="PTHR27003:SF378">
    <property type="entry name" value="RECEPTOR-LIKE PROTEIN KINASE FERONIA"/>
    <property type="match status" value="1"/>
</dbReference>
<dbReference type="GO" id="GO:0004714">
    <property type="term" value="F:transmembrane receptor protein tyrosine kinase activity"/>
    <property type="evidence" value="ECO:0007669"/>
    <property type="project" value="InterPro"/>
</dbReference>
<dbReference type="InterPro" id="IPR045272">
    <property type="entry name" value="ANXUR1/2-like"/>
</dbReference>
<evidence type="ECO:0000259" key="14">
    <source>
        <dbReference type="PROSITE" id="PS50011"/>
    </source>
</evidence>
<dbReference type="GO" id="GO:0005524">
    <property type="term" value="F:ATP binding"/>
    <property type="evidence" value="ECO:0007669"/>
    <property type="project" value="UniProtKB-KW"/>
</dbReference>
<keyword evidence="7" id="KW-0430">Lectin</keyword>
<dbReference type="Proteomes" id="UP000694886">
    <property type="component" value="Chromosome 10"/>
</dbReference>
<evidence type="ECO:0000256" key="12">
    <source>
        <dbReference type="ARBA" id="ARBA00023170"/>
    </source>
</evidence>
<dbReference type="Pfam" id="PF07714">
    <property type="entry name" value="PK_Tyr_Ser-Thr"/>
    <property type="match status" value="1"/>
</dbReference>
<evidence type="ECO:0000313" key="15">
    <source>
        <dbReference type="Proteomes" id="UP000694886"/>
    </source>
</evidence>
<dbReference type="InterPro" id="IPR000719">
    <property type="entry name" value="Prot_kinase_dom"/>
</dbReference>
<dbReference type="GO" id="GO:0030246">
    <property type="term" value="F:carbohydrate binding"/>
    <property type="evidence" value="ECO:0007669"/>
    <property type="project" value="UniProtKB-KW"/>
</dbReference>
<dbReference type="InterPro" id="IPR001245">
    <property type="entry name" value="Ser-Thr/Tyr_kinase_cat_dom"/>
</dbReference>
<dbReference type="GO" id="GO:0005886">
    <property type="term" value="C:plasma membrane"/>
    <property type="evidence" value="ECO:0007669"/>
    <property type="project" value="UniProtKB-SubCell"/>
</dbReference>
<comment type="similarity">
    <text evidence="2">In the N-terminal section; belongs to the leguminous lectin family.</text>
</comment>
<dbReference type="SMART" id="SM00220">
    <property type="entry name" value="S_TKc"/>
    <property type="match status" value="1"/>
</dbReference>
<keyword evidence="5" id="KW-0812">Transmembrane</keyword>
<reference evidence="16" key="2">
    <citation type="submission" date="2025-08" db="UniProtKB">
        <authorList>
            <consortium name="RefSeq"/>
        </authorList>
    </citation>
    <scope>IDENTIFICATION</scope>
</reference>
<evidence type="ECO:0000256" key="9">
    <source>
        <dbReference type="ARBA" id="ARBA00022840"/>
    </source>
</evidence>
<evidence type="ECO:0000256" key="7">
    <source>
        <dbReference type="ARBA" id="ARBA00022734"/>
    </source>
</evidence>
<keyword evidence="6" id="KW-0732">Signal</keyword>
<evidence type="ECO:0000256" key="8">
    <source>
        <dbReference type="ARBA" id="ARBA00022741"/>
    </source>
</evidence>
<evidence type="ECO:0000256" key="13">
    <source>
        <dbReference type="ARBA" id="ARBA00023180"/>
    </source>
</evidence>
<dbReference type="GeneID" id="108663826"/>
<evidence type="ECO:0000256" key="1">
    <source>
        <dbReference type="ARBA" id="ARBA00004251"/>
    </source>
</evidence>
<dbReference type="FunFam" id="1.10.510.10:FF:000240">
    <property type="entry name" value="Lectin-domain containing receptor kinase A4.3"/>
    <property type="match status" value="1"/>
</dbReference>
<feature type="domain" description="Protein kinase" evidence="14">
    <location>
        <begin position="1"/>
        <end position="204"/>
    </location>
</feature>
<keyword evidence="12" id="KW-0675">Receptor</keyword>
<comment type="similarity">
    <text evidence="3">In the C-terminal section; belongs to the protein kinase superfamily. Ser/Thr protein kinase family.</text>
</comment>
<evidence type="ECO:0000256" key="11">
    <source>
        <dbReference type="ARBA" id="ARBA00023136"/>
    </source>
</evidence>
<keyword evidence="4" id="KW-1003">Cell membrane</keyword>
<dbReference type="Gene3D" id="1.10.510.10">
    <property type="entry name" value="Transferase(Phosphotransferase) domain 1"/>
    <property type="match status" value="1"/>
</dbReference>
<keyword evidence="13" id="KW-0325">Glycoprotein</keyword>
<keyword evidence="9" id="KW-0067">ATP-binding</keyword>
<evidence type="ECO:0000313" key="16">
    <source>
        <dbReference type="RefSeq" id="XP_017985153.1"/>
    </source>
</evidence>